<evidence type="ECO:0000256" key="3">
    <source>
        <dbReference type="ARBA" id="ARBA00022475"/>
    </source>
</evidence>
<dbReference type="InterPro" id="IPR035906">
    <property type="entry name" value="MetI-like_sf"/>
</dbReference>
<dbReference type="PROSITE" id="PS50928">
    <property type="entry name" value="ABC_TM1"/>
    <property type="match status" value="1"/>
</dbReference>
<feature type="transmembrane region" description="Helical" evidence="7">
    <location>
        <begin position="226"/>
        <end position="245"/>
    </location>
</feature>
<feature type="transmembrane region" description="Helical" evidence="7">
    <location>
        <begin position="180"/>
        <end position="205"/>
    </location>
</feature>
<dbReference type="Proteomes" id="UP000680304">
    <property type="component" value="Unassembled WGS sequence"/>
</dbReference>
<proteinExistence type="inferred from homology"/>
<keyword evidence="10" id="KW-1185">Reference proteome</keyword>
<reference evidence="9 10" key="1">
    <citation type="submission" date="2021-04" db="EMBL/GenBank/DDBJ databases">
        <title>Draft genome sequence of Paenibacillus cisolokensis, LC2-13A.</title>
        <authorList>
            <person name="Uke A."/>
            <person name="Chhe C."/>
            <person name="Baramee S."/>
            <person name="Kosugi A."/>
        </authorList>
    </citation>
    <scope>NUCLEOTIDE SEQUENCE [LARGE SCALE GENOMIC DNA]</scope>
    <source>
        <strain evidence="9 10">LC2-13A</strain>
    </source>
</reference>
<keyword evidence="6 7" id="KW-0472">Membrane</keyword>
<evidence type="ECO:0000256" key="6">
    <source>
        <dbReference type="ARBA" id="ARBA00023136"/>
    </source>
</evidence>
<evidence type="ECO:0000256" key="5">
    <source>
        <dbReference type="ARBA" id="ARBA00022989"/>
    </source>
</evidence>
<feature type="transmembrane region" description="Helical" evidence="7">
    <location>
        <begin position="31"/>
        <end position="53"/>
    </location>
</feature>
<keyword evidence="3" id="KW-1003">Cell membrane</keyword>
<dbReference type="PANTHER" id="PTHR43227">
    <property type="entry name" value="BLL4140 PROTEIN"/>
    <property type="match status" value="1"/>
</dbReference>
<evidence type="ECO:0000256" key="2">
    <source>
        <dbReference type="ARBA" id="ARBA00022448"/>
    </source>
</evidence>
<dbReference type="Pfam" id="PF00528">
    <property type="entry name" value="BPD_transp_1"/>
    <property type="match status" value="1"/>
</dbReference>
<keyword evidence="2 7" id="KW-0813">Transport</keyword>
<evidence type="ECO:0000259" key="8">
    <source>
        <dbReference type="PROSITE" id="PS50928"/>
    </source>
</evidence>
<comment type="subcellular location">
    <subcellularLocation>
        <location evidence="1 7">Cell membrane</location>
        <topology evidence="1 7">Multi-pass membrane protein</topology>
    </subcellularLocation>
</comment>
<sequence length="311" mass="35939">MKTVPYREWTSFWRGVNELLLKLIRKRREMFTGYLFVLPWIIGFLLFMAYPIYFSLYMSFNRVLITSDGINTTFIGWDNFKYAFLSDPKYVEELILFVQKVVFMIPVVVIFAMLVALLINQPIRLKGLFRGIFFLPVVITSGEVVKELFSQGATSIPIVERYGIVQFLEANFSPTWSEPIIAVIQQLIVILWYSGVQILIFLAGLQKVNSQIYEAASIDGASPWEIFWKITLPSIKPFILVNIVYTTVDLFTNSLNGVIDLIKEHMFKINTGFGYATALAWIYFAIIFVILLLVVLIFGRNEDYNPRRAVR</sequence>
<evidence type="ECO:0000256" key="7">
    <source>
        <dbReference type="RuleBase" id="RU363032"/>
    </source>
</evidence>
<feature type="transmembrane region" description="Helical" evidence="7">
    <location>
        <begin position="94"/>
        <end position="120"/>
    </location>
</feature>
<dbReference type="CDD" id="cd06261">
    <property type="entry name" value="TM_PBP2"/>
    <property type="match status" value="1"/>
</dbReference>
<dbReference type="PANTHER" id="PTHR43227:SF3">
    <property type="entry name" value="BINDING-PROTEIN-DEPENDENT TRANSPORT SYSTEMS INNER MEMBRANE COMPONENT"/>
    <property type="match status" value="1"/>
</dbReference>
<protein>
    <submittedName>
        <fullName evidence="9">ABC transporter permease</fullName>
    </submittedName>
</protein>
<feature type="transmembrane region" description="Helical" evidence="7">
    <location>
        <begin position="273"/>
        <end position="298"/>
    </location>
</feature>
<dbReference type="InterPro" id="IPR050809">
    <property type="entry name" value="UgpAE/MalFG_permease"/>
</dbReference>
<evidence type="ECO:0000313" key="9">
    <source>
        <dbReference type="EMBL" id="GIQ63000.1"/>
    </source>
</evidence>
<feature type="domain" description="ABC transmembrane type-1" evidence="8">
    <location>
        <begin position="94"/>
        <end position="294"/>
    </location>
</feature>
<evidence type="ECO:0000313" key="10">
    <source>
        <dbReference type="Proteomes" id="UP000680304"/>
    </source>
</evidence>
<dbReference type="InterPro" id="IPR000515">
    <property type="entry name" value="MetI-like"/>
</dbReference>
<dbReference type="SUPFAM" id="SSF161098">
    <property type="entry name" value="MetI-like"/>
    <property type="match status" value="1"/>
</dbReference>
<dbReference type="Gene3D" id="1.10.3720.10">
    <property type="entry name" value="MetI-like"/>
    <property type="match status" value="1"/>
</dbReference>
<evidence type="ECO:0000256" key="1">
    <source>
        <dbReference type="ARBA" id="ARBA00004651"/>
    </source>
</evidence>
<comment type="caution">
    <text evidence="9">The sequence shown here is derived from an EMBL/GenBank/DDBJ whole genome shotgun (WGS) entry which is preliminary data.</text>
</comment>
<gene>
    <name evidence="9" type="ORF">PACILC2_15680</name>
</gene>
<keyword evidence="4 7" id="KW-0812">Transmembrane</keyword>
<dbReference type="RefSeq" id="WP_082655203.1">
    <property type="nucleotide sequence ID" value="NZ_BOVJ01000050.1"/>
</dbReference>
<organism evidence="9 10">
    <name type="scientific">Paenibacillus cisolokensis</name>
    <dbReference type="NCBI Taxonomy" id="1658519"/>
    <lineage>
        <taxon>Bacteria</taxon>
        <taxon>Bacillati</taxon>
        <taxon>Bacillota</taxon>
        <taxon>Bacilli</taxon>
        <taxon>Bacillales</taxon>
        <taxon>Paenibacillaceae</taxon>
        <taxon>Paenibacillus</taxon>
    </lineage>
</organism>
<dbReference type="EMBL" id="BOVJ01000050">
    <property type="protein sequence ID" value="GIQ63000.1"/>
    <property type="molecule type" value="Genomic_DNA"/>
</dbReference>
<keyword evidence="5 7" id="KW-1133">Transmembrane helix</keyword>
<evidence type="ECO:0000256" key="4">
    <source>
        <dbReference type="ARBA" id="ARBA00022692"/>
    </source>
</evidence>
<comment type="similarity">
    <text evidence="7">Belongs to the binding-protein-dependent transport system permease family.</text>
</comment>
<accession>A0ABQ4N483</accession>
<feature type="transmembrane region" description="Helical" evidence="7">
    <location>
        <begin position="127"/>
        <end position="145"/>
    </location>
</feature>
<name>A0ABQ4N483_9BACL</name>